<organism evidence="7 8">
    <name type="scientific">Chelonia mydas</name>
    <name type="common">Green sea-turtle</name>
    <name type="synonym">Chelonia agassizi</name>
    <dbReference type="NCBI Taxonomy" id="8469"/>
    <lineage>
        <taxon>Eukaryota</taxon>
        <taxon>Metazoa</taxon>
        <taxon>Chordata</taxon>
        <taxon>Craniata</taxon>
        <taxon>Vertebrata</taxon>
        <taxon>Euteleostomi</taxon>
        <taxon>Archelosauria</taxon>
        <taxon>Testudinata</taxon>
        <taxon>Testudines</taxon>
        <taxon>Cryptodira</taxon>
        <taxon>Durocryptodira</taxon>
        <taxon>Americhelydia</taxon>
        <taxon>Chelonioidea</taxon>
        <taxon>Cheloniidae</taxon>
        <taxon>Chelonia</taxon>
    </lineage>
</organism>
<feature type="domain" description="RanBP2-type" evidence="6">
    <location>
        <begin position="462"/>
        <end position="491"/>
    </location>
</feature>
<keyword evidence="3" id="KW-0862">Zinc</keyword>
<dbReference type="Gene3D" id="4.10.1060.10">
    <property type="entry name" value="Zinc finger, RanBP2-type"/>
    <property type="match status" value="1"/>
</dbReference>
<dbReference type="GO" id="GO:0008270">
    <property type="term" value="F:zinc ion binding"/>
    <property type="evidence" value="ECO:0007669"/>
    <property type="project" value="UniProtKB-KW"/>
</dbReference>
<dbReference type="SMART" id="SM00547">
    <property type="entry name" value="ZnF_RBZ"/>
    <property type="match status" value="1"/>
</dbReference>
<dbReference type="InterPro" id="IPR001876">
    <property type="entry name" value="Znf_RanBP2"/>
</dbReference>
<keyword evidence="8" id="KW-1185">Reference proteome</keyword>
<dbReference type="PROSITE" id="PS01358">
    <property type="entry name" value="ZF_RANBP2_1"/>
    <property type="match status" value="1"/>
</dbReference>
<gene>
    <name evidence="7" type="ORF">UY3_15506</name>
</gene>
<dbReference type="SUPFAM" id="SSF90209">
    <property type="entry name" value="Ran binding protein zinc finger-like"/>
    <property type="match status" value="1"/>
</dbReference>
<evidence type="ECO:0000259" key="6">
    <source>
        <dbReference type="PROSITE" id="PS50199"/>
    </source>
</evidence>
<evidence type="ECO:0000313" key="7">
    <source>
        <dbReference type="EMBL" id="EMP27415.1"/>
    </source>
</evidence>
<keyword evidence="1" id="KW-0479">Metal-binding</keyword>
<name>M7AWJ5_CHEMY</name>
<keyword evidence="5" id="KW-0175">Coiled coil</keyword>
<sequence>MGEVLGDPKGKECRKKGMVLQGLCAGMAYWVKREADLLQHIKDLEGIVDQQRILTEKSVLAVEVADLKARDAARTEESCEAIRRERDELLGRVGDLEEELYHCKHGGNGLGDPKPSAPLMELKETPPPPYPEKTLYPPLPVDVVSRRSTVTAPEKEATWEELQEAGIVAPVAGWGNYGPQVVEQAEIRPLSLKDREAVLGRLGKVPRNDWDQFVLWLVEVDREMEGLTREDQVILWRSLLGRGTLGIDVAGVAHPFLIPGQVAKHLFGVYSRTAGMNKMKRNLFGGYSRTAGMNKMKRIPGETGRDTLNRIQAWARCWVDPLDGPWVMPQAGAPGPGGGVEQGRGVELLEKWLELSNPQFVGHLRLQHPELAPNQLPQFLEQADVWRQMHQGEEPVHAITAGDQYKVERSGSAWRGGGRGRVRGFGRVVRDERAAIEQQIQRLQAKLTTHDFTRSGGKWSRRPRDWDCLKCQTHNFAWRQECVRCQDPRSPCEPVGGTEVGAAT</sequence>
<evidence type="ECO:0000256" key="2">
    <source>
        <dbReference type="ARBA" id="ARBA00022771"/>
    </source>
</evidence>
<reference evidence="8" key="1">
    <citation type="journal article" date="2013" name="Nat. Genet.">
        <title>The draft genomes of soft-shell turtle and green sea turtle yield insights into the development and evolution of the turtle-specific body plan.</title>
        <authorList>
            <person name="Wang Z."/>
            <person name="Pascual-Anaya J."/>
            <person name="Zadissa A."/>
            <person name="Li W."/>
            <person name="Niimura Y."/>
            <person name="Huang Z."/>
            <person name="Li C."/>
            <person name="White S."/>
            <person name="Xiong Z."/>
            <person name="Fang D."/>
            <person name="Wang B."/>
            <person name="Ming Y."/>
            <person name="Chen Y."/>
            <person name="Zheng Y."/>
            <person name="Kuraku S."/>
            <person name="Pignatelli M."/>
            <person name="Herrero J."/>
            <person name="Beal K."/>
            <person name="Nozawa M."/>
            <person name="Li Q."/>
            <person name="Wang J."/>
            <person name="Zhang H."/>
            <person name="Yu L."/>
            <person name="Shigenobu S."/>
            <person name="Wang J."/>
            <person name="Liu J."/>
            <person name="Flicek P."/>
            <person name="Searle S."/>
            <person name="Wang J."/>
            <person name="Kuratani S."/>
            <person name="Yin Y."/>
            <person name="Aken B."/>
            <person name="Zhang G."/>
            <person name="Irie N."/>
        </authorList>
    </citation>
    <scope>NUCLEOTIDE SEQUENCE [LARGE SCALE GENOMIC DNA]</scope>
</reference>
<evidence type="ECO:0000256" key="1">
    <source>
        <dbReference type="ARBA" id="ARBA00022723"/>
    </source>
</evidence>
<dbReference type="Pfam" id="PF00641">
    <property type="entry name" value="Zn_ribbon_RanBP"/>
    <property type="match status" value="1"/>
</dbReference>
<proteinExistence type="predicted"/>
<dbReference type="PROSITE" id="PS50199">
    <property type="entry name" value="ZF_RANBP2_2"/>
    <property type="match status" value="1"/>
</dbReference>
<dbReference type="AlphaFoldDB" id="M7AWJ5"/>
<feature type="coiled-coil region" evidence="5">
    <location>
        <begin position="72"/>
        <end position="99"/>
    </location>
</feature>
<evidence type="ECO:0000256" key="5">
    <source>
        <dbReference type="SAM" id="Coils"/>
    </source>
</evidence>
<dbReference type="EMBL" id="KB570558">
    <property type="protein sequence ID" value="EMP27415.1"/>
    <property type="molecule type" value="Genomic_DNA"/>
</dbReference>
<evidence type="ECO:0000313" key="8">
    <source>
        <dbReference type="Proteomes" id="UP000031443"/>
    </source>
</evidence>
<evidence type="ECO:0000256" key="3">
    <source>
        <dbReference type="ARBA" id="ARBA00022833"/>
    </source>
</evidence>
<protein>
    <recommendedName>
        <fullName evidence="6">RanBP2-type domain-containing protein</fullName>
    </recommendedName>
</protein>
<accession>M7AWJ5</accession>
<dbReference type="Proteomes" id="UP000031443">
    <property type="component" value="Unassembled WGS sequence"/>
</dbReference>
<dbReference type="InterPro" id="IPR036443">
    <property type="entry name" value="Znf_RanBP2_sf"/>
</dbReference>
<evidence type="ECO:0000256" key="4">
    <source>
        <dbReference type="PROSITE-ProRule" id="PRU00322"/>
    </source>
</evidence>
<keyword evidence="2 4" id="KW-0863">Zinc-finger</keyword>